<keyword evidence="2" id="KW-1185">Reference proteome</keyword>
<sequence>MSFKKNLKWSIIGTLFRYIAQSLSIIILARLLTPDEFGLISSSLLLINFVSIIAQLGGCQLVITAPEKKINIILFQSIFTCTLISIIATLLIYVYSGKIYNLFTTVDISSYISVLVWSLLLKGITVSFEGYLLRNSLFKSIAIYDSTSFIFGYFLPSVILAVLNYGVWSLIIATILQPAIYFILVLKKCYHLRMKLRISFENYFETLKKAVSISYIQIISNVSGQVDNFIVSRYLGIEKLGFYTRAYQLMIVPCNLIGQIINRVFLKKFSNIDNESSQTIIIEKSIFLNFIFSMFINIALISFGHEIIKMLLGSGWESLVQILIILSFSIYPRIFYKISEPILIAKNRSYVISKMVTIQMILMCTTTYIAIKYGLIGISLAVLFSSYIYGFMCAIILLAKEKKIIKHFFIQITLNLSLLTWYLINYV</sequence>
<dbReference type="Proteomes" id="UP000829420">
    <property type="component" value="Chromosome"/>
</dbReference>
<dbReference type="EMBL" id="CP093255">
    <property type="protein sequence ID" value="UNH38214.1"/>
    <property type="molecule type" value="Genomic_DNA"/>
</dbReference>
<protein>
    <submittedName>
        <fullName evidence="1">Oligosaccharide flippase family protein</fullName>
    </submittedName>
</protein>
<evidence type="ECO:0000313" key="2">
    <source>
        <dbReference type="Proteomes" id="UP000829420"/>
    </source>
</evidence>
<name>A0ACD3Y653_9GAMM</name>
<evidence type="ECO:0000313" key="1">
    <source>
        <dbReference type="EMBL" id="UNH38214.1"/>
    </source>
</evidence>
<organism evidence="1 2">
    <name type="scientific">Moellerella wisconsensis</name>
    <dbReference type="NCBI Taxonomy" id="158849"/>
    <lineage>
        <taxon>Bacteria</taxon>
        <taxon>Pseudomonadati</taxon>
        <taxon>Pseudomonadota</taxon>
        <taxon>Gammaproteobacteria</taxon>
        <taxon>Enterobacterales</taxon>
        <taxon>Morganellaceae</taxon>
        <taxon>Moellerella</taxon>
    </lineage>
</organism>
<accession>A0ACD3Y653</accession>
<gene>
    <name evidence="1" type="ORF">MNY70_12090</name>
</gene>
<proteinExistence type="predicted"/>
<reference evidence="1" key="1">
    <citation type="submission" date="2022-03" db="EMBL/GenBank/DDBJ databases">
        <title>ESBL-producing Moellerella wisconsensis and Escherichia marmotae isolated from wild game meat.</title>
        <authorList>
            <person name="Biggel M."/>
        </authorList>
    </citation>
    <scope>NUCLEOTIDE SEQUENCE</scope>
    <source>
        <strain evidence="1">W1</strain>
    </source>
</reference>